<name>A0A3E3IM19_9FIRM</name>
<proteinExistence type="predicted"/>
<comment type="caution">
    <text evidence="1">The sequence shown here is derived from an EMBL/GenBank/DDBJ whole genome shotgun (WGS) entry which is preliminary data.</text>
</comment>
<protein>
    <submittedName>
        <fullName evidence="1">Uncharacterized protein</fullName>
    </submittedName>
</protein>
<dbReference type="Proteomes" id="UP000261166">
    <property type="component" value="Unassembled WGS sequence"/>
</dbReference>
<organism evidence="1 2">
    <name type="scientific">Eisenbergiella massiliensis</name>
    <dbReference type="NCBI Taxonomy" id="1720294"/>
    <lineage>
        <taxon>Bacteria</taxon>
        <taxon>Bacillati</taxon>
        <taxon>Bacillota</taxon>
        <taxon>Clostridia</taxon>
        <taxon>Lachnospirales</taxon>
        <taxon>Lachnospiraceae</taxon>
        <taxon>Eisenbergiella</taxon>
    </lineage>
</organism>
<evidence type="ECO:0000313" key="1">
    <source>
        <dbReference type="EMBL" id="RGE68084.1"/>
    </source>
</evidence>
<reference evidence="1 2" key="1">
    <citation type="submission" date="2018-08" db="EMBL/GenBank/DDBJ databases">
        <title>A genome reference for cultivated species of the human gut microbiota.</title>
        <authorList>
            <person name="Zou Y."/>
            <person name="Xue W."/>
            <person name="Luo G."/>
        </authorList>
    </citation>
    <scope>NUCLEOTIDE SEQUENCE [LARGE SCALE GENOMIC DNA]</scope>
    <source>
        <strain evidence="1 2">AF26-4BH</strain>
    </source>
</reference>
<dbReference type="AlphaFoldDB" id="A0A3E3IM19"/>
<evidence type="ECO:0000313" key="2">
    <source>
        <dbReference type="Proteomes" id="UP000261166"/>
    </source>
</evidence>
<sequence length="70" mass="8170">MIYILTQVRVMYTNVPLREQQVPLNGFIYAALRVLKVTQGQQAQRVLQEHRDHRVQLGQQDLQAPPGRFI</sequence>
<dbReference type="EMBL" id="QVLU01000021">
    <property type="protein sequence ID" value="RGE68084.1"/>
    <property type="molecule type" value="Genomic_DNA"/>
</dbReference>
<accession>A0A3E3IM19</accession>
<gene>
    <name evidence="1" type="ORF">DWY69_20845</name>
</gene>